<feature type="coiled-coil region" evidence="1">
    <location>
        <begin position="925"/>
        <end position="952"/>
    </location>
</feature>
<name>A0ABT5BW30_9BACT</name>
<proteinExistence type="predicted"/>
<dbReference type="Pfam" id="PF13476">
    <property type="entry name" value="AAA_23"/>
    <property type="match status" value="1"/>
</dbReference>
<dbReference type="InterPro" id="IPR027417">
    <property type="entry name" value="P-loop_NTPase"/>
</dbReference>
<dbReference type="SUPFAM" id="SSF52540">
    <property type="entry name" value="P-loop containing nucleoside triphosphate hydrolases"/>
    <property type="match status" value="1"/>
</dbReference>
<gene>
    <name evidence="3" type="ORF">POL72_11100</name>
</gene>
<protein>
    <submittedName>
        <fullName evidence="3">AAA family ATPase</fullName>
    </submittedName>
</protein>
<dbReference type="EMBL" id="JAQNDK010000001">
    <property type="protein sequence ID" value="MDC0678282.1"/>
    <property type="molecule type" value="Genomic_DNA"/>
</dbReference>
<organism evidence="3 4">
    <name type="scientific">Sorangium atrum</name>
    <dbReference type="NCBI Taxonomy" id="2995308"/>
    <lineage>
        <taxon>Bacteria</taxon>
        <taxon>Pseudomonadati</taxon>
        <taxon>Myxococcota</taxon>
        <taxon>Polyangia</taxon>
        <taxon>Polyangiales</taxon>
        <taxon>Polyangiaceae</taxon>
        <taxon>Sorangium</taxon>
    </lineage>
</organism>
<dbReference type="PANTHER" id="PTHR41259">
    <property type="entry name" value="DOUBLE-STRAND BREAK REPAIR RAD50 ATPASE, PUTATIVE-RELATED"/>
    <property type="match status" value="1"/>
</dbReference>
<evidence type="ECO:0000259" key="2">
    <source>
        <dbReference type="Pfam" id="PF13476"/>
    </source>
</evidence>
<dbReference type="RefSeq" id="WP_272095073.1">
    <property type="nucleotide sequence ID" value="NZ_JAQNDK010000001.1"/>
</dbReference>
<evidence type="ECO:0000313" key="3">
    <source>
        <dbReference type="EMBL" id="MDC0678282.1"/>
    </source>
</evidence>
<comment type="caution">
    <text evidence="3">The sequence shown here is derived from an EMBL/GenBank/DDBJ whole genome shotgun (WGS) entry which is preliminary data.</text>
</comment>
<evidence type="ECO:0000313" key="4">
    <source>
        <dbReference type="Proteomes" id="UP001217485"/>
    </source>
</evidence>
<evidence type="ECO:0000256" key="1">
    <source>
        <dbReference type="SAM" id="Coils"/>
    </source>
</evidence>
<feature type="domain" description="Rad50/SbcC-type AAA" evidence="2">
    <location>
        <begin position="10"/>
        <end position="236"/>
    </location>
</feature>
<dbReference type="InterPro" id="IPR038729">
    <property type="entry name" value="Rad50/SbcC_AAA"/>
</dbReference>
<reference evidence="3 4" key="1">
    <citation type="submission" date="2023-01" db="EMBL/GenBank/DDBJ databases">
        <title>Minimal conservation of predation-associated metabolite biosynthetic gene clusters underscores biosynthetic potential of Myxococcota including descriptions for ten novel species: Archangium lansinium sp. nov., Myxococcus landrumus sp. nov., Nannocystis bai.</title>
        <authorList>
            <person name="Ahearne A."/>
            <person name="Stevens C."/>
            <person name="Dowd S."/>
        </authorList>
    </citation>
    <scope>NUCLEOTIDE SEQUENCE [LARGE SCALE GENOMIC DNA]</scope>
    <source>
        <strain evidence="3 4">WIWO2</strain>
    </source>
</reference>
<keyword evidence="4" id="KW-1185">Reference proteome</keyword>
<feature type="coiled-coil region" evidence="1">
    <location>
        <begin position="531"/>
        <end position="558"/>
    </location>
</feature>
<accession>A0ABT5BW30</accession>
<dbReference type="Proteomes" id="UP001217485">
    <property type="component" value="Unassembled WGS sequence"/>
</dbReference>
<keyword evidence="1" id="KW-0175">Coiled coil</keyword>
<dbReference type="Gene3D" id="3.40.50.300">
    <property type="entry name" value="P-loop containing nucleotide triphosphate hydrolases"/>
    <property type="match status" value="2"/>
</dbReference>
<dbReference type="PANTHER" id="PTHR41259:SF1">
    <property type="entry name" value="DOUBLE-STRAND BREAK REPAIR RAD50 ATPASE, PUTATIVE-RELATED"/>
    <property type="match status" value="1"/>
</dbReference>
<sequence length="1249" mass="136986">MNHGIKLVRLSVQHVGALTERLDVGPFAGGINVISGRNEAGKSTLVEALRAALFERHDAKNQKIRALQTHGTRNAPEIWVELDIGGERVSVHKRFIENRFAEVRLHREGTVVHGADAEDLLLARLDGRRPGRTGSTRSDMGLWGLLWVAQDETAYTDPGDVLDETVRGTLSETIGRQVGQVLGGKHGERVRTRVLEHAARYFTHRTGTTTGEYRSAEEKLKAANARVKKIEEARAAVESLAAEHRALCQQLREAEHKLPGLEREHSDAVAAEHRLNQLEGLLRQAESRVAAARAVVQAVQQEVDARASLAREAEQLDAAIKRIDEATGELSQTLEDAKQAAAAARDVAGQARTAVLEARAALHTATDDLDRARRRDEAARAAKDLRAAEEVDDDIAEATRRLETETIDERVCEQLECLAAKTAALRARLDADGTRIVVFPAEGEAIIRSAGCPATIDVPGLGMLEIEPARPGLAQALADAEKRRTKLEEALLALGVADVPAARARHSVRIQAEREEAALGTEMRRLAPKGLDALEQEVREHHAERARLESALDEATRADREREASLRGLAANRLDEAAMDGLRQREQDVAILRAACDAIGTRMEMLALTDLRIRAGGEEVSQRLITGQRTAFTLTRGTTVVLDEVAEIKLEPRGEDLAESRARLDRAERDLAATLQGLGIGTVADATEAARAWVRLDAARKQAEERLVEVAPRGVQTLRAEVAEVRAQSLAAETALADARSAFARHAQIEVELSQNRVTGDALARLATLERELGDAEMAIERLQARVRAITGPVAAGPRREWAVTRAVRPETVQNLTWEIIPGELGSGLDVDGLERRFREALERADVADLDAAKARFRARLALDVQIAELRKQLRSLAPDGLDALRSRAAAFGNAEAAHSATAGEEVPADLAALQTAIDEGREEVRTREANAERAAEAADRSERELRVLESSLGEAAAVRHEKVARLHVVTDKLAALREIVPDTNLWQRNTTAQWELEQALVSARSAAAELEEAAPVLLRGEVLRAKGAIDSHRQRIADLHDKMLQRKTLLDQAAVEGHFEELGAAQVEQLDAAEALARIEREARAARLLSTVVEDAYAESQRLFLAPVLKEASPYLSKLRPGTEIRMTRDLKLDKVLRRGTEEDFGQLSGGTREQLSVIVRLSLARVMAKDKRPLPLILDDTMGWTDDGRFLSMVQILRDAASELQIILLTCHPDRFARFQAEYSVDLDRLRERPPPAPEALAEHRAL</sequence>
<feature type="coiled-coil region" evidence="1">
    <location>
        <begin position="213"/>
        <end position="408"/>
    </location>
</feature>